<reference evidence="2" key="1">
    <citation type="journal article" date="2013" name="Syst. Appl. Microbiol.">
        <title>New insights into the archaeal diversity of a hypersaline microbial mat obtained by a metagenomic approach.</title>
        <authorList>
            <person name="Lopez-Lopez A."/>
            <person name="Richter M."/>
            <person name="Pena A."/>
            <person name="Tamames J."/>
            <person name="Rossello-Mora R."/>
        </authorList>
    </citation>
    <scope>NUCLEOTIDE SEQUENCE</scope>
</reference>
<dbReference type="GO" id="GO:0005524">
    <property type="term" value="F:ATP binding"/>
    <property type="evidence" value="ECO:0007669"/>
    <property type="project" value="InterPro"/>
</dbReference>
<feature type="domain" description="Phosphoribulokinase/uridine kinase" evidence="1">
    <location>
        <begin position="73"/>
        <end position="160"/>
    </location>
</feature>
<protein>
    <submittedName>
        <fullName evidence="2">Uridine kinase</fullName>
    </submittedName>
</protein>
<dbReference type="GO" id="GO:0016301">
    <property type="term" value="F:kinase activity"/>
    <property type="evidence" value="ECO:0007669"/>
    <property type="project" value="UniProtKB-KW"/>
</dbReference>
<dbReference type="Gene3D" id="3.40.50.300">
    <property type="entry name" value="P-loop containing nucleotide triphosphate hydrolases"/>
    <property type="match status" value="1"/>
</dbReference>
<accession>M1P1W5</accession>
<organism evidence="2">
    <name type="scientific">uncultured organism</name>
    <dbReference type="NCBI Taxonomy" id="155900"/>
    <lineage>
        <taxon>unclassified sequences</taxon>
        <taxon>environmental samples</taxon>
    </lineage>
</organism>
<dbReference type="EMBL" id="JX684090">
    <property type="protein sequence ID" value="AGF93386.1"/>
    <property type="molecule type" value="Genomic_DNA"/>
</dbReference>
<proteinExistence type="predicted"/>
<dbReference type="Pfam" id="PF00485">
    <property type="entry name" value="PRK"/>
    <property type="match status" value="1"/>
</dbReference>
<evidence type="ECO:0000259" key="1">
    <source>
        <dbReference type="Pfam" id="PF00485"/>
    </source>
</evidence>
<dbReference type="AlphaFoldDB" id="M1P1W5"/>
<sequence length="181" mass="21350">MKSKLVGIGGGTGSGKTTFCKKVKERMGSDLCLISLDRYFYKDTDTHNKPESINIEKFLEDLEKIESGAKVVHRNKIYKKRPIILIEGHLTLTFDELFEKLDLSVFMEMDVEERVIRRLERNMEEQNSDFSDITSWYRNDVRENHWQFIEPTKSRADLILWGEINQRRVKIFTDILKGLWS</sequence>
<keyword evidence="2" id="KW-0418">Kinase</keyword>
<evidence type="ECO:0000313" key="2">
    <source>
        <dbReference type="EMBL" id="AGF93386.1"/>
    </source>
</evidence>
<dbReference type="SUPFAM" id="SSF52540">
    <property type="entry name" value="P-loop containing nucleoside triphosphate hydrolases"/>
    <property type="match status" value="1"/>
</dbReference>
<name>M1P1W5_9ZZZZ</name>
<dbReference type="PANTHER" id="PTHR10285">
    <property type="entry name" value="URIDINE KINASE"/>
    <property type="match status" value="1"/>
</dbReference>
<dbReference type="InterPro" id="IPR006083">
    <property type="entry name" value="PRK/URK"/>
</dbReference>
<dbReference type="InterPro" id="IPR027417">
    <property type="entry name" value="P-loop_NTPase"/>
</dbReference>
<gene>
    <name evidence="2" type="ORF">FLSS-24_0017</name>
</gene>
<keyword evidence="2" id="KW-0808">Transferase</keyword>